<evidence type="ECO:0000256" key="3">
    <source>
        <dbReference type="ARBA" id="ARBA00005985"/>
    </source>
</evidence>
<organism evidence="9 10">
    <name type="scientific">Gymnopilus dilepis</name>
    <dbReference type="NCBI Taxonomy" id="231916"/>
    <lineage>
        <taxon>Eukaryota</taxon>
        <taxon>Fungi</taxon>
        <taxon>Dikarya</taxon>
        <taxon>Basidiomycota</taxon>
        <taxon>Agaricomycotina</taxon>
        <taxon>Agaricomycetes</taxon>
        <taxon>Agaricomycetidae</taxon>
        <taxon>Agaricales</taxon>
        <taxon>Agaricineae</taxon>
        <taxon>Hymenogastraceae</taxon>
        <taxon>Gymnopilus</taxon>
    </lineage>
</organism>
<dbReference type="EMBL" id="NHYE01001380">
    <property type="protein sequence ID" value="PPQ96324.1"/>
    <property type="molecule type" value="Genomic_DNA"/>
</dbReference>
<dbReference type="GO" id="GO:0005743">
    <property type="term" value="C:mitochondrial inner membrane"/>
    <property type="evidence" value="ECO:0007669"/>
    <property type="project" value="TreeGrafter"/>
</dbReference>
<evidence type="ECO:0000256" key="6">
    <source>
        <dbReference type="ARBA" id="ARBA00022989"/>
    </source>
</evidence>
<reference evidence="9 10" key="1">
    <citation type="journal article" date="2018" name="Evol. Lett.">
        <title>Horizontal gene cluster transfer increased hallucinogenic mushroom diversity.</title>
        <authorList>
            <person name="Reynolds H.T."/>
            <person name="Vijayakumar V."/>
            <person name="Gluck-Thaler E."/>
            <person name="Korotkin H.B."/>
            <person name="Matheny P.B."/>
            <person name="Slot J.C."/>
        </authorList>
    </citation>
    <scope>NUCLEOTIDE SEQUENCE [LARGE SCALE GENOMIC DNA]</scope>
    <source>
        <strain evidence="9 10">SRW20</strain>
    </source>
</reference>
<feature type="transmembrane region" description="Helical" evidence="8">
    <location>
        <begin position="153"/>
        <end position="176"/>
    </location>
</feature>
<dbReference type="CDD" id="cd13959">
    <property type="entry name" value="PT_UbiA_COQ2"/>
    <property type="match status" value="1"/>
</dbReference>
<evidence type="ECO:0000256" key="5">
    <source>
        <dbReference type="ARBA" id="ARBA00022692"/>
    </source>
</evidence>
<comment type="cofactor">
    <cofactor evidence="1">
        <name>Mg(2+)</name>
        <dbReference type="ChEBI" id="CHEBI:18420"/>
    </cofactor>
</comment>
<keyword evidence="4" id="KW-0808">Transferase</keyword>
<dbReference type="GO" id="GO:0006744">
    <property type="term" value="P:ubiquinone biosynthetic process"/>
    <property type="evidence" value="ECO:0007669"/>
    <property type="project" value="TreeGrafter"/>
</dbReference>
<dbReference type="STRING" id="231916.A0A409XZX2"/>
<dbReference type="InterPro" id="IPR044878">
    <property type="entry name" value="UbiA_sf"/>
</dbReference>
<feature type="transmembrane region" description="Helical" evidence="8">
    <location>
        <begin position="371"/>
        <end position="389"/>
    </location>
</feature>
<accession>A0A409XZX2</accession>
<evidence type="ECO:0000256" key="8">
    <source>
        <dbReference type="SAM" id="Phobius"/>
    </source>
</evidence>
<keyword evidence="10" id="KW-1185">Reference proteome</keyword>
<dbReference type="Pfam" id="PF01040">
    <property type="entry name" value="UbiA"/>
    <property type="match status" value="1"/>
</dbReference>
<dbReference type="InterPro" id="IPR039653">
    <property type="entry name" value="Prenyltransferase"/>
</dbReference>
<evidence type="ECO:0000256" key="1">
    <source>
        <dbReference type="ARBA" id="ARBA00001946"/>
    </source>
</evidence>
<dbReference type="Gene3D" id="1.10.357.140">
    <property type="entry name" value="UbiA prenyltransferase"/>
    <property type="match status" value="1"/>
</dbReference>
<dbReference type="InterPro" id="IPR000537">
    <property type="entry name" value="UbiA_prenyltransferase"/>
</dbReference>
<dbReference type="OrthoDB" id="18170at2759"/>
<dbReference type="AlphaFoldDB" id="A0A409XZX2"/>
<feature type="transmembrane region" description="Helical" evidence="8">
    <location>
        <begin position="196"/>
        <end position="217"/>
    </location>
</feature>
<evidence type="ECO:0000256" key="4">
    <source>
        <dbReference type="ARBA" id="ARBA00022679"/>
    </source>
</evidence>
<gene>
    <name evidence="9" type="ORF">CVT26_005687</name>
</gene>
<keyword evidence="5 8" id="KW-0812">Transmembrane</keyword>
<feature type="transmembrane region" description="Helical" evidence="8">
    <location>
        <begin position="288"/>
        <end position="309"/>
    </location>
</feature>
<dbReference type="Gene3D" id="1.20.120.1780">
    <property type="entry name" value="UbiA prenyltransferase"/>
    <property type="match status" value="1"/>
</dbReference>
<evidence type="ECO:0000256" key="2">
    <source>
        <dbReference type="ARBA" id="ARBA00004141"/>
    </source>
</evidence>
<evidence type="ECO:0008006" key="11">
    <source>
        <dbReference type="Google" id="ProtNLM"/>
    </source>
</evidence>
<keyword evidence="6 8" id="KW-1133">Transmembrane helix</keyword>
<dbReference type="FunFam" id="1.20.120.1780:FF:000001">
    <property type="entry name" value="4-hydroxybenzoate octaprenyltransferase"/>
    <property type="match status" value="1"/>
</dbReference>
<evidence type="ECO:0000256" key="7">
    <source>
        <dbReference type="ARBA" id="ARBA00023136"/>
    </source>
</evidence>
<evidence type="ECO:0000313" key="10">
    <source>
        <dbReference type="Proteomes" id="UP000284706"/>
    </source>
</evidence>
<sequence length="390" mass="44014">MGRNHDEEKGLITAQLSTSQIPRSPLDKTPEWIRPYLELIRFEKVGISFIKPNSNLDTFQRGLFLCFGHLVGTSLYLRLLRLTHYPHLAWGLTMAAYRMHLPLDRYADKLLDCLIGAFLLRGSACTVNDIFDRHVDVGVERTRNRPLPSGRMTVSAAIVFLCMQYAVGITFFYLTVERIAFAIYPLLKRCTYWPQAWLGFAMNFGFVTAWLAITGMADIPLLCKNLPSPAICSLTLHLEAGRCYTVWPILVERLFRSGIHRHTIYACQDIEDDVKMGIRSTAILFGKWIRPLLVGCGLAFISLLVIAGVLNKQGLAYFVLAVGGTTGHLLWQYLTVDLSSPPSCWGKSGNVSLAHRTLMAPSENFNRNGQLGWIIWTGLMLDYLQIVWIL</sequence>
<name>A0A409XZX2_9AGAR</name>
<dbReference type="Proteomes" id="UP000284706">
    <property type="component" value="Unassembled WGS sequence"/>
</dbReference>
<comment type="similarity">
    <text evidence="3">Belongs to the UbiA prenyltransferase family.</text>
</comment>
<dbReference type="PANTHER" id="PTHR11048:SF28">
    <property type="entry name" value="4-HYDROXYBENZOATE POLYPRENYLTRANSFERASE, MITOCHONDRIAL"/>
    <property type="match status" value="1"/>
</dbReference>
<dbReference type="GO" id="GO:0008412">
    <property type="term" value="F:4-hydroxybenzoate polyprenyltransferase activity"/>
    <property type="evidence" value="ECO:0007669"/>
    <property type="project" value="TreeGrafter"/>
</dbReference>
<protein>
    <recommendedName>
        <fullName evidence="11">4-hydroxybenzoate polyprenyltransferase, mitochondrial</fullName>
    </recommendedName>
</protein>
<feature type="transmembrane region" description="Helical" evidence="8">
    <location>
        <begin position="315"/>
        <end position="334"/>
    </location>
</feature>
<evidence type="ECO:0000313" key="9">
    <source>
        <dbReference type="EMBL" id="PPQ96324.1"/>
    </source>
</evidence>
<comment type="subcellular location">
    <subcellularLocation>
        <location evidence="2">Membrane</location>
        <topology evidence="2">Multi-pass membrane protein</topology>
    </subcellularLocation>
</comment>
<dbReference type="InParanoid" id="A0A409XZX2"/>
<proteinExistence type="inferred from homology"/>
<comment type="caution">
    <text evidence="9">The sequence shown here is derived from an EMBL/GenBank/DDBJ whole genome shotgun (WGS) entry which is preliminary data.</text>
</comment>
<keyword evidence="7 8" id="KW-0472">Membrane</keyword>
<dbReference type="PANTHER" id="PTHR11048">
    <property type="entry name" value="PRENYLTRANSFERASES"/>
    <property type="match status" value="1"/>
</dbReference>